<organism evidence="2 3">
    <name type="scientific">Marmota monax</name>
    <name type="common">Woodchuck</name>
    <dbReference type="NCBI Taxonomy" id="9995"/>
    <lineage>
        <taxon>Eukaryota</taxon>
        <taxon>Metazoa</taxon>
        <taxon>Chordata</taxon>
        <taxon>Craniata</taxon>
        <taxon>Vertebrata</taxon>
        <taxon>Euteleostomi</taxon>
        <taxon>Mammalia</taxon>
        <taxon>Eutheria</taxon>
        <taxon>Euarchontoglires</taxon>
        <taxon>Glires</taxon>
        <taxon>Rodentia</taxon>
        <taxon>Sciuromorpha</taxon>
        <taxon>Sciuridae</taxon>
        <taxon>Xerinae</taxon>
        <taxon>Marmotini</taxon>
        <taxon>Marmota</taxon>
    </lineage>
</organism>
<dbReference type="AlphaFoldDB" id="A0A5E4C2P7"/>
<proteinExistence type="predicted"/>
<evidence type="ECO:0000256" key="1">
    <source>
        <dbReference type="SAM" id="MobiDB-lite"/>
    </source>
</evidence>
<dbReference type="PANTHER" id="PTHR21595:SF3">
    <property type="entry name" value="CALMODULIN-REGULATED SPECTRIN-ASSOCIATED PROTEIN 1"/>
    <property type="match status" value="1"/>
</dbReference>
<evidence type="ECO:0000313" key="2">
    <source>
        <dbReference type="EMBL" id="VTJ76095.1"/>
    </source>
</evidence>
<reference evidence="2" key="1">
    <citation type="submission" date="2019-04" db="EMBL/GenBank/DDBJ databases">
        <authorList>
            <person name="Alioto T."/>
            <person name="Alioto T."/>
        </authorList>
    </citation>
    <scope>NUCLEOTIDE SEQUENCE [LARGE SCALE GENOMIC DNA]</scope>
</reference>
<dbReference type="PANTHER" id="PTHR21595">
    <property type="entry name" value="PATRONIN"/>
    <property type="match status" value="1"/>
</dbReference>
<dbReference type="InterPro" id="IPR011033">
    <property type="entry name" value="PRC_barrel-like_sf"/>
</dbReference>
<accession>A0A5E4C2P7</accession>
<dbReference type="EMBL" id="CABDUW010000859">
    <property type="protein sequence ID" value="VTJ76095.1"/>
    <property type="molecule type" value="Genomic_DNA"/>
</dbReference>
<dbReference type="SUPFAM" id="SSF50346">
    <property type="entry name" value="PRC-barrel domain"/>
    <property type="match status" value="1"/>
</dbReference>
<dbReference type="GO" id="GO:0007026">
    <property type="term" value="P:negative regulation of microtubule depolymerization"/>
    <property type="evidence" value="ECO:0007669"/>
    <property type="project" value="TreeGrafter"/>
</dbReference>
<dbReference type="GO" id="GO:0031122">
    <property type="term" value="P:cytoplasmic microtubule organization"/>
    <property type="evidence" value="ECO:0007669"/>
    <property type="project" value="TreeGrafter"/>
</dbReference>
<protein>
    <submittedName>
        <fullName evidence="2">Uncharacterized protein</fullName>
    </submittedName>
</protein>
<feature type="region of interest" description="Disordered" evidence="1">
    <location>
        <begin position="58"/>
        <end position="79"/>
    </location>
</feature>
<dbReference type="Proteomes" id="UP000335636">
    <property type="component" value="Unassembled WGS sequence"/>
</dbReference>
<name>A0A5E4C2P7_MARMO</name>
<sequence>MEPESILSGSTPSQRVESLEALPIWSSNPSRTIDRDWEMASTASSLASVAEYTGPKLFKEPSRKSNKPIIHKAISHCRE</sequence>
<comment type="caution">
    <text evidence="2">The sequence shown here is derived from an EMBL/GenBank/DDBJ whole genome shotgun (WGS) entry which is preliminary data.</text>
</comment>
<gene>
    <name evidence="2" type="ORF">MONAX_5E042776</name>
</gene>
<dbReference type="InterPro" id="IPR032940">
    <property type="entry name" value="CAMSAP"/>
</dbReference>
<dbReference type="GO" id="GO:0051011">
    <property type="term" value="F:microtubule minus-end binding"/>
    <property type="evidence" value="ECO:0007669"/>
    <property type="project" value="TreeGrafter"/>
</dbReference>
<feature type="non-terminal residue" evidence="2">
    <location>
        <position position="79"/>
    </location>
</feature>
<dbReference type="GO" id="GO:0005516">
    <property type="term" value="F:calmodulin binding"/>
    <property type="evidence" value="ECO:0007669"/>
    <property type="project" value="InterPro"/>
</dbReference>
<evidence type="ECO:0000313" key="3">
    <source>
        <dbReference type="Proteomes" id="UP000335636"/>
    </source>
</evidence>
<keyword evidence="3" id="KW-1185">Reference proteome</keyword>
<feature type="compositionally biased region" description="Basic residues" evidence="1">
    <location>
        <begin position="64"/>
        <end position="79"/>
    </location>
</feature>
<dbReference type="GO" id="GO:0036449">
    <property type="term" value="C:microtubule minus-end"/>
    <property type="evidence" value="ECO:0007669"/>
    <property type="project" value="TreeGrafter"/>
</dbReference>